<dbReference type="Proteomes" id="UP000291020">
    <property type="component" value="Unassembled WGS sequence"/>
</dbReference>
<sequence length="279" mass="30920">SGQVAWQPRLWTGTREMHAQCLAPPPPCWTVPYTPQITAKSLEGKLTATTFTLDQPICIFDQYVNSTDDIWLVVAFTNGTCRSRPRQAPFSLPTTAFASPDMLLTALHYMTLKTSLASYPCAENRAASVLRVGSDTACKDDGSLEYCNGPLPHPGPYRYDGLSPGSPAETRWSQQIMLKQGRKARSIDTWPGRRSGTMVVITSILSSFISVLVILFLSACLWVVYSFKLWRREEPAVLEEPRAGSFREREYDTHHIPPSQASPQPPSDVPRPHSPAASP</sequence>
<reference evidence="3" key="2">
    <citation type="submission" date="2025-08" db="UniProtKB">
        <authorList>
            <consortium name="Ensembl"/>
        </authorList>
    </citation>
    <scope>IDENTIFICATION</scope>
</reference>
<organism evidence="3 4">
    <name type="scientific">Gopherus agassizii</name>
    <name type="common">Agassiz's desert tortoise</name>
    <dbReference type="NCBI Taxonomy" id="38772"/>
    <lineage>
        <taxon>Eukaryota</taxon>
        <taxon>Metazoa</taxon>
        <taxon>Chordata</taxon>
        <taxon>Craniata</taxon>
        <taxon>Vertebrata</taxon>
        <taxon>Euteleostomi</taxon>
        <taxon>Archelosauria</taxon>
        <taxon>Testudinata</taxon>
        <taxon>Testudines</taxon>
        <taxon>Cryptodira</taxon>
        <taxon>Durocryptodira</taxon>
        <taxon>Testudinoidea</taxon>
        <taxon>Testudinidae</taxon>
        <taxon>Gopherus</taxon>
    </lineage>
</organism>
<feature type="compositionally biased region" description="Pro residues" evidence="1">
    <location>
        <begin position="263"/>
        <end position="279"/>
    </location>
</feature>
<feature type="compositionally biased region" description="Basic and acidic residues" evidence="1">
    <location>
        <begin position="241"/>
        <end position="255"/>
    </location>
</feature>
<dbReference type="AlphaFoldDB" id="A0A452I395"/>
<evidence type="ECO:0000313" key="4">
    <source>
        <dbReference type="Proteomes" id="UP000291020"/>
    </source>
</evidence>
<evidence type="ECO:0000313" key="3">
    <source>
        <dbReference type="Ensembl" id="ENSGAGP00000021970.1"/>
    </source>
</evidence>
<dbReference type="PANTHER" id="PTHR15446">
    <property type="entry name" value="UROPLAKIN III"/>
    <property type="match status" value="1"/>
</dbReference>
<proteinExistence type="predicted"/>
<evidence type="ECO:0000256" key="1">
    <source>
        <dbReference type="SAM" id="MobiDB-lite"/>
    </source>
</evidence>
<dbReference type="InterPro" id="IPR024831">
    <property type="entry name" value="Uroplakin-3"/>
</dbReference>
<dbReference type="Ensembl" id="ENSGAGT00000025034.1">
    <property type="protein sequence ID" value="ENSGAGP00000021970.1"/>
    <property type="gene ID" value="ENSGAGG00000016126.1"/>
</dbReference>
<reference evidence="3" key="3">
    <citation type="submission" date="2025-09" db="UniProtKB">
        <authorList>
            <consortium name="Ensembl"/>
        </authorList>
    </citation>
    <scope>IDENTIFICATION</scope>
</reference>
<keyword evidence="2" id="KW-0812">Transmembrane</keyword>
<keyword evidence="2" id="KW-1133">Transmembrane helix</keyword>
<keyword evidence="4" id="KW-1185">Reference proteome</keyword>
<dbReference type="PANTHER" id="PTHR15446:SF15">
    <property type="entry name" value="UROPLAKIN-3B"/>
    <property type="match status" value="1"/>
</dbReference>
<feature type="transmembrane region" description="Helical" evidence="2">
    <location>
        <begin position="204"/>
        <end position="225"/>
    </location>
</feature>
<protein>
    <submittedName>
        <fullName evidence="3">Uncharacterized protein</fullName>
    </submittedName>
</protein>
<keyword evidence="2" id="KW-0472">Membrane</keyword>
<feature type="region of interest" description="Disordered" evidence="1">
    <location>
        <begin position="241"/>
        <end position="279"/>
    </location>
</feature>
<evidence type="ECO:0000256" key="2">
    <source>
        <dbReference type="SAM" id="Phobius"/>
    </source>
</evidence>
<dbReference type="GO" id="GO:0016020">
    <property type="term" value="C:membrane"/>
    <property type="evidence" value="ECO:0007669"/>
    <property type="project" value="TreeGrafter"/>
</dbReference>
<accession>A0A452I395</accession>
<name>A0A452I395_9SAUR</name>
<reference evidence="4" key="1">
    <citation type="journal article" date="2017" name="PLoS ONE">
        <title>The Agassiz's desert tortoise genome provides a resource for the conservation of a threatened species.</title>
        <authorList>
            <person name="Tollis M."/>
            <person name="DeNardo D.F."/>
            <person name="Cornelius J.A."/>
            <person name="Dolby G.A."/>
            <person name="Edwards T."/>
            <person name="Henen B.T."/>
            <person name="Karl A.E."/>
            <person name="Murphy R.W."/>
            <person name="Kusumi K."/>
        </authorList>
    </citation>
    <scope>NUCLEOTIDE SEQUENCE [LARGE SCALE GENOMIC DNA]</scope>
</reference>